<dbReference type="Proteomes" id="UP000306791">
    <property type="component" value="Unassembled WGS sequence"/>
</dbReference>
<dbReference type="RefSeq" id="WP_138233889.1">
    <property type="nucleotide sequence ID" value="NZ_CP185860.1"/>
</dbReference>
<dbReference type="SUPFAM" id="SSF53756">
    <property type="entry name" value="UDP-Glycosyltransferase/glycogen phosphorylase"/>
    <property type="match status" value="1"/>
</dbReference>
<dbReference type="CDD" id="cd04186">
    <property type="entry name" value="GT_2_like_c"/>
    <property type="match status" value="1"/>
</dbReference>
<dbReference type="SUPFAM" id="SSF53448">
    <property type="entry name" value="Nucleotide-diphospho-sugar transferases"/>
    <property type="match status" value="1"/>
</dbReference>
<dbReference type="Gene3D" id="3.40.50.2000">
    <property type="entry name" value="Glycogen Phosphorylase B"/>
    <property type="match status" value="1"/>
</dbReference>
<dbReference type="CDD" id="cd03801">
    <property type="entry name" value="GT4_PimA-like"/>
    <property type="match status" value="1"/>
</dbReference>
<evidence type="ECO:0000259" key="1">
    <source>
        <dbReference type="Pfam" id="PF00535"/>
    </source>
</evidence>
<reference evidence="2 3" key="1">
    <citation type="submission" date="2019-05" db="EMBL/GenBank/DDBJ databases">
        <title>Microbulbifer harenosus sp. nov., an alginate-degrading bacterium isolated from coastal sand.</title>
        <authorList>
            <person name="Huang H."/>
            <person name="Mo K."/>
            <person name="Bao S."/>
        </authorList>
    </citation>
    <scope>NUCLEOTIDE SEQUENCE [LARGE SCALE GENOMIC DNA]</scope>
    <source>
        <strain evidence="2 3">HB161719</strain>
    </source>
</reference>
<evidence type="ECO:0000313" key="2">
    <source>
        <dbReference type="EMBL" id="TLM80004.1"/>
    </source>
</evidence>
<proteinExistence type="predicted"/>
<protein>
    <submittedName>
        <fullName evidence="2">Glycosyltransferase</fullName>
    </submittedName>
</protein>
<feature type="domain" description="Glycosyltransferase 2-like" evidence="1">
    <location>
        <begin position="294"/>
        <end position="400"/>
    </location>
</feature>
<organism evidence="2 3">
    <name type="scientific">Microbulbifer harenosus</name>
    <dbReference type="NCBI Taxonomy" id="2576840"/>
    <lineage>
        <taxon>Bacteria</taxon>
        <taxon>Pseudomonadati</taxon>
        <taxon>Pseudomonadota</taxon>
        <taxon>Gammaproteobacteria</taxon>
        <taxon>Cellvibrionales</taxon>
        <taxon>Microbulbiferaceae</taxon>
        <taxon>Microbulbifer</taxon>
    </lineage>
</organism>
<accession>A0ABY2US33</accession>
<gene>
    <name evidence="2" type="ORF">FDY93_01115</name>
</gene>
<dbReference type="InterPro" id="IPR001173">
    <property type="entry name" value="Glyco_trans_2-like"/>
</dbReference>
<sequence>MSPLEDVVNISESVPQSANEPVRRVKGNIDALEAGVIRGWAAIIGESEPVPLQVVVDDRVVGAGMANLYRADLLEAGVNEGGHGFEIPVEIDAPQSGNLEVTLLHGETLAKIEHHEFSVSAKNGQAVYAELLRVRDGHIVARLQANGPVGVRHITLYHEEQPVFSRDVDCTPEAQEILLPLPISLQDGQPKLFKLGMQGDQGILAMEWFTVHPVSTPWQFIRESYREPGFMSRPPQAGHRYESMNYHLEAHARAESVLAIADLATVHKVVVEGYEGRKKFPSFNLPQFEAPRVSIIVPAYNKFELTYHCIASIALAYNNVSYEVILADDCSTDETRYAEQVIGNLVVSRNLENLRFLRSCNRASEMAKGEFIVFLNNDTEVTSYWLDELIKKLDSDDSIGMTGSKLLNLDGTLQEAGGIVWGNGQPWNVGRGENAYTPEYNYAREVDYLTGAAMCIRAKLWKQVGCFSEELVPCYYEDTDLAFKVRAAGFKTVYVPHSVVVHFEGQSHGRDVTKGLKRYQVINERTFRSKWFRAFRNNGQPSFKALAKEKDRNVDQRILVIDYASPMPNKDAGSYAAVQEIKLMLELGFKVTFIPENMAHFGKYTTELQRLGVEVLYAPFYTSVQQVLERRLQEMDAVYITRYQVAEKYIDYIKQASSAKIVFNNADLHFLREMRGALKDGRNEEMLRRAIETREKELAVCRKADAVLCYNATEHAVITSHILEAEKLHITPWVLEEKAAGPAFEKREGIAFLGGYNHYPNVEAVEYLAREIMPRLRKARPDICLYVYGSNMPDSFKEFEADNIKMVGFAEHLDQVYMDHRVFVAPLLSGAGIKGKVLESMAYGLPTVLTEVAAEGTGLTNGVSALIVENPDAWVSAICKLYDDRALWVRLSESSNVIVQEQFSLEYGKKQFKNIFASIGIYSIR</sequence>
<dbReference type="EMBL" id="VANI01000001">
    <property type="protein sequence ID" value="TLM80004.1"/>
    <property type="molecule type" value="Genomic_DNA"/>
</dbReference>
<evidence type="ECO:0000313" key="3">
    <source>
        <dbReference type="Proteomes" id="UP000306791"/>
    </source>
</evidence>
<dbReference type="Pfam" id="PF13692">
    <property type="entry name" value="Glyco_trans_1_4"/>
    <property type="match status" value="1"/>
</dbReference>
<dbReference type="InterPro" id="IPR029044">
    <property type="entry name" value="Nucleotide-diphossugar_trans"/>
</dbReference>
<dbReference type="Gene3D" id="3.90.550.10">
    <property type="entry name" value="Spore Coat Polysaccharide Biosynthesis Protein SpsA, Chain A"/>
    <property type="match status" value="1"/>
</dbReference>
<dbReference type="PANTHER" id="PTHR43179">
    <property type="entry name" value="RHAMNOSYLTRANSFERASE WBBL"/>
    <property type="match status" value="1"/>
</dbReference>
<name>A0ABY2US33_9GAMM</name>
<comment type="caution">
    <text evidence="2">The sequence shown here is derived from an EMBL/GenBank/DDBJ whole genome shotgun (WGS) entry which is preliminary data.</text>
</comment>
<dbReference type="Pfam" id="PF00535">
    <property type="entry name" value="Glycos_transf_2"/>
    <property type="match status" value="1"/>
</dbReference>
<dbReference type="PANTHER" id="PTHR43179:SF7">
    <property type="entry name" value="RHAMNOSYLTRANSFERASE WBBL"/>
    <property type="match status" value="1"/>
</dbReference>
<keyword evidence="3" id="KW-1185">Reference proteome</keyword>